<evidence type="ECO:0000256" key="2">
    <source>
        <dbReference type="SAM" id="SignalP"/>
    </source>
</evidence>
<evidence type="ECO:0008006" key="5">
    <source>
        <dbReference type="Google" id="ProtNLM"/>
    </source>
</evidence>
<dbReference type="GeneID" id="64977689"/>
<dbReference type="RefSeq" id="XP_041559878.1">
    <property type="nucleotide sequence ID" value="XM_041694005.1"/>
</dbReference>
<evidence type="ECO:0000313" key="4">
    <source>
        <dbReference type="Proteomes" id="UP000654913"/>
    </source>
</evidence>
<gene>
    <name evidence="3" type="ORF">APUU_60732S</name>
</gene>
<reference evidence="3" key="2">
    <citation type="submission" date="2021-02" db="EMBL/GenBank/DDBJ databases">
        <title>Aspergillus puulaauensis MK2 genome sequence.</title>
        <authorList>
            <person name="Futagami T."/>
            <person name="Mori K."/>
            <person name="Kadooka C."/>
            <person name="Tanaka T."/>
        </authorList>
    </citation>
    <scope>NUCLEOTIDE SEQUENCE</scope>
    <source>
        <strain evidence="3">MK2</strain>
    </source>
</reference>
<evidence type="ECO:0000313" key="3">
    <source>
        <dbReference type="EMBL" id="BCS27684.1"/>
    </source>
</evidence>
<feature type="chain" id="PRO_5030515466" description="Granulins domain-containing protein" evidence="2">
    <location>
        <begin position="20"/>
        <end position="134"/>
    </location>
</feature>
<dbReference type="OrthoDB" id="4474897at2759"/>
<dbReference type="EMBL" id="AP024448">
    <property type="protein sequence ID" value="BCS27684.1"/>
    <property type="molecule type" value="Genomic_DNA"/>
</dbReference>
<accession>A0A7R8AQ10</accession>
<keyword evidence="2" id="KW-0732">Signal</keyword>
<proteinExistence type="predicted"/>
<organism evidence="3 4">
    <name type="scientific">Aspergillus puulaauensis</name>
    <dbReference type="NCBI Taxonomy" id="1220207"/>
    <lineage>
        <taxon>Eukaryota</taxon>
        <taxon>Fungi</taxon>
        <taxon>Dikarya</taxon>
        <taxon>Ascomycota</taxon>
        <taxon>Pezizomycotina</taxon>
        <taxon>Eurotiomycetes</taxon>
        <taxon>Eurotiomycetidae</taxon>
        <taxon>Eurotiales</taxon>
        <taxon>Aspergillaceae</taxon>
        <taxon>Aspergillus</taxon>
    </lineage>
</organism>
<name>A0A7R8AQ10_9EURO</name>
<feature type="region of interest" description="Disordered" evidence="1">
    <location>
        <begin position="42"/>
        <end position="61"/>
    </location>
</feature>
<evidence type="ECO:0000256" key="1">
    <source>
        <dbReference type="SAM" id="MobiDB-lite"/>
    </source>
</evidence>
<dbReference type="KEGG" id="apuu:APUU_60732S"/>
<reference evidence="3" key="1">
    <citation type="submission" date="2021-01" db="EMBL/GenBank/DDBJ databases">
        <authorList>
            <consortium name="Aspergillus puulaauensis MK2 genome sequencing consortium"/>
            <person name="Kazuki M."/>
            <person name="Futagami T."/>
        </authorList>
    </citation>
    <scope>NUCLEOTIDE SEQUENCE</scope>
    <source>
        <strain evidence="3">MK2</strain>
    </source>
</reference>
<keyword evidence="4" id="KW-1185">Reference proteome</keyword>
<feature type="signal peptide" evidence="2">
    <location>
        <begin position="1"/>
        <end position="19"/>
    </location>
</feature>
<dbReference type="AlphaFoldDB" id="A0A7R8AQ10"/>
<sequence>MQFKYLLLALTAHSAVTAALQSYTLDDGTPVDVADASKVLDTLDPNDNDANDKRSINPNPGGAKMLVRRDCDPGSDFPWLCQSGNRCCRRDAACCGNRNCIFPNSQNCCSDGRYCNKPDRCVKRPNGSIGCLTP</sequence>
<dbReference type="Proteomes" id="UP000654913">
    <property type="component" value="Chromosome 6"/>
</dbReference>
<protein>
    <recommendedName>
        <fullName evidence="5">Granulins domain-containing protein</fullName>
    </recommendedName>
</protein>